<feature type="transmembrane region" description="Helical" evidence="2">
    <location>
        <begin position="1082"/>
        <end position="1103"/>
    </location>
</feature>
<reference evidence="3 4" key="1">
    <citation type="journal article" date="2024" name="Commun. Biol.">
        <title>Comparative genomic analysis of thermophilic fungi reveals convergent evolutionary adaptations and gene losses.</title>
        <authorList>
            <person name="Steindorff A.S."/>
            <person name="Aguilar-Pontes M.V."/>
            <person name="Robinson A.J."/>
            <person name="Andreopoulos B."/>
            <person name="LaButti K."/>
            <person name="Kuo A."/>
            <person name="Mondo S."/>
            <person name="Riley R."/>
            <person name="Otillar R."/>
            <person name="Haridas S."/>
            <person name="Lipzen A."/>
            <person name="Grimwood J."/>
            <person name="Schmutz J."/>
            <person name="Clum A."/>
            <person name="Reid I.D."/>
            <person name="Moisan M.C."/>
            <person name="Butler G."/>
            <person name="Nguyen T.T.M."/>
            <person name="Dewar K."/>
            <person name="Conant G."/>
            <person name="Drula E."/>
            <person name="Henrissat B."/>
            <person name="Hansel C."/>
            <person name="Singer S."/>
            <person name="Hutchinson M.I."/>
            <person name="de Vries R.P."/>
            <person name="Natvig D.O."/>
            <person name="Powell A.J."/>
            <person name="Tsang A."/>
            <person name="Grigoriev I.V."/>
        </authorList>
    </citation>
    <scope>NUCLEOTIDE SEQUENCE [LARGE SCALE GENOMIC DNA]</scope>
    <source>
        <strain evidence="3 4">CBS 494.80</strain>
    </source>
</reference>
<feature type="region of interest" description="Disordered" evidence="1">
    <location>
        <begin position="1"/>
        <end position="90"/>
    </location>
</feature>
<keyword evidence="4" id="KW-1185">Reference proteome</keyword>
<name>A0ABR4BVJ3_9HELO</name>
<proteinExistence type="predicted"/>
<dbReference type="EMBL" id="JAZHXI010000018">
    <property type="protein sequence ID" value="KAL2061655.1"/>
    <property type="molecule type" value="Genomic_DNA"/>
</dbReference>
<accession>A0ABR4BVJ3</accession>
<feature type="compositionally biased region" description="Gly residues" evidence="1">
    <location>
        <begin position="324"/>
        <end position="340"/>
    </location>
</feature>
<feature type="compositionally biased region" description="Basic and acidic residues" evidence="1">
    <location>
        <begin position="76"/>
        <end position="89"/>
    </location>
</feature>
<evidence type="ECO:0000313" key="3">
    <source>
        <dbReference type="EMBL" id="KAL2061655.1"/>
    </source>
</evidence>
<gene>
    <name evidence="3" type="ORF">VTL71DRAFT_7032</name>
</gene>
<organism evidence="3 4">
    <name type="scientific">Oculimacula yallundae</name>
    <dbReference type="NCBI Taxonomy" id="86028"/>
    <lineage>
        <taxon>Eukaryota</taxon>
        <taxon>Fungi</taxon>
        <taxon>Dikarya</taxon>
        <taxon>Ascomycota</taxon>
        <taxon>Pezizomycotina</taxon>
        <taxon>Leotiomycetes</taxon>
        <taxon>Helotiales</taxon>
        <taxon>Ploettnerulaceae</taxon>
        <taxon>Oculimacula</taxon>
    </lineage>
</organism>
<feature type="compositionally biased region" description="Basic and acidic residues" evidence="1">
    <location>
        <begin position="832"/>
        <end position="842"/>
    </location>
</feature>
<feature type="region of interest" description="Disordered" evidence="1">
    <location>
        <begin position="806"/>
        <end position="857"/>
    </location>
</feature>
<feature type="compositionally biased region" description="Basic residues" evidence="1">
    <location>
        <begin position="489"/>
        <end position="504"/>
    </location>
</feature>
<feature type="region of interest" description="Disordered" evidence="1">
    <location>
        <begin position="232"/>
        <end position="297"/>
    </location>
</feature>
<protein>
    <submittedName>
        <fullName evidence="3">Uncharacterized protein</fullName>
    </submittedName>
</protein>
<dbReference type="Proteomes" id="UP001595075">
    <property type="component" value="Unassembled WGS sequence"/>
</dbReference>
<feature type="region of interest" description="Disordered" evidence="1">
    <location>
        <begin position="486"/>
        <end position="506"/>
    </location>
</feature>
<feature type="compositionally biased region" description="Polar residues" evidence="1">
    <location>
        <begin position="235"/>
        <end position="247"/>
    </location>
</feature>
<evidence type="ECO:0000256" key="2">
    <source>
        <dbReference type="SAM" id="Phobius"/>
    </source>
</evidence>
<feature type="region of interest" description="Disordered" evidence="1">
    <location>
        <begin position="586"/>
        <end position="641"/>
    </location>
</feature>
<feature type="compositionally biased region" description="Basic and acidic residues" evidence="1">
    <location>
        <begin position="960"/>
        <end position="971"/>
    </location>
</feature>
<feature type="compositionally biased region" description="Polar residues" evidence="1">
    <location>
        <begin position="283"/>
        <end position="296"/>
    </location>
</feature>
<feature type="compositionally biased region" description="Basic and acidic residues" evidence="1">
    <location>
        <begin position="256"/>
        <end position="282"/>
    </location>
</feature>
<evidence type="ECO:0000256" key="1">
    <source>
        <dbReference type="SAM" id="MobiDB-lite"/>
    </source>
</evidence>
<keyword evidence="2" id="KW-1133">Transmembrane helix</keyword>
<keyword evidence="2" id="KW-0812">Transmembrane</keyword>
<comment type="caution">
    <text evidence="3">The sequence shown here is derived from an EMBL/GenBank/DDBJ whole genome shotgun (WGS) entry which is preliminary data.</text>
</comment>
<feature type="compositionally biased region" description="Polar residues" evidence="1">
    <location>
        <begin position="844"/>
        <end position="857"/>
    </location>
</feature>
<feature type="compositionally biased region" description="Low complexity" evidence="1">
    <location>
        <begin position="7"/>
        <end position="19"/>
    </location>
</feature>
<keyword evidence="2" id="KW-0472">Membrane</keyword>
<feature type="region of interest" description="Disordered" evidence="1">
    <location>
        <begin position="923"/>
        <end position="986"/>
    </location>
</feature>
<sequence>MSTDVHPSQTPAPTQQSQTPTPPPRSSSWHPSSLFPKHNRRNKTPPPASLTTQGERRHRRRSSSLGGALAKLKPSNRAERGGTLRDQRDGWVPFEMVGGMESVNGGNRDVLYSAALADDARYLQGDLGSREVEGRTDEDIHANKNLEYTSLASSSVPASWNVDRSQREWSDRVFSHQRISRGALPVGSPTRPMARDSTRLFEPGFGRDPISTHIAKASHSSNPERAYGSAFEELATSSGPTRASETANPRPLGFSDNREASEHIGRAERPDSAVDRSGRNSEGEFNSTIPSGTLNVETRGANLGRAEAIFRRKEANDGIMPGTSGTGTTGRDGHGSGRGNGLKKLLGSWGRKTNREELNGSPDIDRLKKPLPALPAMAPEDLGFQISILNFSDEKQITTAQQTFEDKKNRRLQRRSLKESGDYLGVQGANPRTGYWDVSSGSEPSQISEETKRKLDEEALEVAERKRRYEEAEKKHRVELQRVQTMRENKKKMEKKMKQRRRGKWQLSENGWSSVAEPNLSPIMQSVVGTPVAGSSSTIISFALTDLDAELSPEDRLFPMPSAADPAPYINPFAIKEKDYFSHRNVSSPLKKEQRSTEAISTYSIPRKPVGSPTRRQDNDSTHTTIHNPAISVPLSPAPGTVSIEDRQKARTGLGISLGGGNVSPKPLIPSSPRSPSQRLEAFLERAAQMEDSGDPHEKRASVISFQSVSTKQVQIHRPSGQNQRNPSRQARIITCLDELPPVKLKDPFTASIPLNSPAKQTFQVVWMPPTIIKTESDHPRSSTNMFITTTTGSDLALHLPAQLDGQDSSEDQAKMPSLQHKPSRLPLRVDSFQDTRERKELSGSYQTQPADTVTSSVHKLGETKERTARLCQMVSPEGEKVEMKNTPIFISTSLSPEKDKQAARNAAQMAFQHLRHTLAVNKAERQNKDQLTPPKTRKQKEEVKGLVPGGKEGIGSPSRTDKQNGIKREPPISTPNRKKPESEDRLVVHHPHPAAPKADNAGKSKAIIKGAGMKAVVLHQAGGKSPVRIPPGKQARATQLSIDKALFGLLQNAWLFVEPVFNPDSEVRKRFDRQALTGQDVGLFIAAALFCFGGFIGLLVCARTLGVVVQALKGFGGLVRAVIGV</sequence>
<feature type="compositionally biased region" description="Polar residues" evidence="1">
    <location>
        <begin position="439"/>
        <end position="448"/>
    </location>
</feature>
<feature type="region of interest" description="Disordered" evidence="1">
    <location>
        <begin position="655"/>
        <end position="678"/>
    </location>
</feature>
<feature type="region of interest" description="Disordered" evidence="1">
    <location>
        <begin position="317"/>
        <end position="342"/>
    </location>
</feature>
<feature type="region of interest" description="Disordered" evidence="1">
    <location>
        <begin position="434"/>
        <end position="453"/>
    </location>
</feature>
<evidence type="ECO:0000313" key="4">
    <source>
        <dbReference type="Proteomes" id="UP001595075"/>
    </source>
</evidence>